<dbReference type="GO" id="GO:0000155">
    <property type="term" value="F:phosphorelay sensor kinase activity"/>
    <property type="evidence" value="ECO:0007669"/>
    <property type="project" value="InterPro"/>
</dbReference>
<evidence type="ECO:0000313" key="13">
    <source>
        <dbReference type="EMBL" id="OWK27918.1"/>
    </source>
</evidence>
<dbReference type="InterPro" id="IPR008207">
    <property type="entry name" value="Sig_transdc_His_kin_Hpt_dom"/>
</dbReference>
<dbReference type="RefSeq" id="WP_088368323.1">
    <property type="nucleotide sequence ID" value="NZ_NBBI01000008.1"/>
</dbReference>
<dbReference type="SMART" id="SM00073">
    <property type="entry name" value="HPT"/>
    <property type="match status" value="1"/>
</dbReference>
<keyword evidence="14" id="KW-1185">Reference proteome</keyword>
<dbReference type="Pfam" id="PF02518">
    <property type="entry name" value="HATPase_c"/>
    <property type="match status" value="1"/>
</dbReference>
<dbReference type="PRINTS" id="PR00344">
    <property type="entry name" value="BCTRLSENSOR"/>
</dbReference>
<accession>A0A245ZDV8</accession>
<comment type="function">
    <text evidence="8">Involved in the transmission of sensory signals from the chemoreceptors to the flagellar motors. CheA is autophosphorylated; it can transfer its phosphate group to either CheB or CheY.</text>
</comment>
<dbReference type="SUPFAM" id="SSF50341">
    <property type="entry name" value="CheW-like"/>
    <property type="match status" value="1"/>
</dbReference>
<evidence type="ECO:0000259" key="10">
    <source>
        <dbReference type="PROSITE" id="PS50109"/>
    </source>
</evidence>
<feature type="modified residue" description="Phosphohistidine" evidence="9">
    <location>
        <position position="44"/>
    </location>
</feature>
<proteinExistence type="predicted"/>
<evidence type="ECO:0000256" key="5">
    <source>
        <dbReference type="ARBA" id="ARBA00022679"/>
    </source>
</evidence>
<comment type="catalytic activity">
    <reaction evidence="1">
        <text>ATP + protein L-histidine = ADP + protein N-phospho-L-histidine.</text>
        <dbReference type="EC" id="2.7.13.3"/>
    </reaction>
</comment>
<keyword evidence="5 13" id="KW-0808">Transferase</keyword>
<dbReference type="AlphaFoldDB" id="A0A245ZDV8"/>
<feature type="domain" description="HPt" evidence="12">
    <location>
        <begin position="1"/>
        <end position="101"/>
    </location>
</feature>
<feature type="domain" description="Histidine kinase" evidence="10">
    <location>
        <begin position="143"/>
        <end position="394"/>
    </location>
</feature>
<dbReference type="Gene3D" id="3.30.565.10">
    <property type="entry name" value="Histidine kinase-like ATPase, C-terminal domain"/>
    <property type="match status" value="1"/>
</dbReference>
<feature type="domain" description="CheW-like" evidence="11">
    <location>
        <begin position="396"/>
        <end position="528"/>
    </location>
</feature>
<dbReference type="InterPro" id="IPR003594">
    <property type="entry name" value="HATPase_dom"/>
</dbReference>
<dbReference type="EMBL" id="NBBI01000008">
    <property type="protein sequence ID" value="OWK27918.1"/>
    <property type="molecule type" value="Genomic_DNA"/>
</dbReference>
<dbReference type="Proteomes" id="UP000197290">
    <property type="component" value="Unassembled WGS sequence"/>
</dbReference>
<dbReference type="PANTHER" id="PTHR43395">
    <property type="entry name" value="SENSOR HISTIDINE KINASE CHEA"/>
    <property type="match status" value="1"/>
</dbReference>
<sequence length="759" mass="80449">MDDLLQEFIAETRETLAALSGEIVAWEADPADRGRLDAIFRFVHTVKGSCGFLDLPRLARLSHAAEDVLQAVRAGERAPDARLVTAVLAIIDRIGEIVEAIDAGAPLDDSGEDLLLAALTEKVEAAPLMLVAAEHAPGVAAPRAPARSIRLSVDLLDRMMNGVSEMVLARNELARRLRDSADPTLENAIDRLSLTVSELRDTVTRTRMQAIDSLFSALPRLVRDTAGVLDKKVSLAIDGADVELDREMIELLRDPMVHIVRNAIDHGIETPEERRRAGKPEAGRLAIAARQSGNRIIVEIADDGRGIDTARLVSKRIEQEPARAAELNALSERARLDLVFEPGLSTRDTVTATSGRGVGMDVVRTNVEQIGGTIKLRNVPGKGLTTTIEVPLTLAILSAVIISAGDDRYAVPRQAVEEIVAARSSAVRIDTVGDALLATVRGRRLPVVQLGAVLGTSDALGDMLMIVNLPGGSFALGVESVEDTQELVVKPVAPAVMAAGLYAGQMLPDTGVPLLLLDCAGVAAAAGVSFERVVVAEPEVEEPVAEGTPALMFEALDGQRRMIPLAAVERIEAVVAASIRQAGGRWWGTAREGVLALIVRDGVPPREGEAAALMLPGADTPTGYLVRRALDIVTYHDELLPSQDPAVRGILVLEGEPIEVIDPARLGDERAGEAAAPICLLQGEDTAWMEAMLTPLITAAGYRVARTLGAGEQAAVTLAVGDDAAADGQVVRLPRDPDTGRPLLDTDALASVLNMKAGR</sequence>
<evidence type="ECO:0000256" key="2">
    <source>
        <dbReference type="ARBA" id="ARBA00012438"/>
    </source>
</evidence>
<dbReference type="InterPro" id="IPR036641">
    <property type="entry name" value="HPT_dom_sf"/>
</dbReference>
<evidence type="ECO:0000259" key="11">
    <source>
        <dbReference type="PROSITE" id="PS50851"/>
    </source>
</evidence>
<dbReference type="SUPFAM" id="SSF47384">
    <property type="entry name" value="Homodimeric domain of signal transducing histidine kinase"/>
    <property type="match status" value="1"/>
</dbReference>
<dbReference type="InterPro" id="IPR036097">
    <property type="entry name" value="HisK_dim/P_sf"/>
</dbReference>
<dbReference type="InterPro" id="IPR004358">
    <property type="entry name" value="Sig_transdc_His_kin-like_C"/>
</dbReference>
<evidence type="ECO:0000256" key="6">
    <source>
        <dbReference type="ARBA" id="ARBA00022777"/>
    </source>
</evidence>
<protein>
    <recommendedName>
        <fullName evidence="3">Chemotaxis protein CheA</fullName>
        <ecNumber evidence="2">2.7.13.3</ecNumber>
    </recommendedName>
</protein>
<dbReference type="GO" id="GO:0005737">
    <property type="term" value="C:cytoplasm"/>
    <property type="evidence" value="ECO:0007669"/>
    <property type="project" value="InterPro"/>
</dbReference>
<dbReference type="InterPro" id="IPR036061">
    <property type="entry name" value="CheW-like_dom_sf"/>
</dbReference>
<dbReference type="Pfam" id="PF01584">
    <property type="entry name" value="CheW"/>
    <property type="match status" value="1"/>
</dbReference>
<dbReference type="PROSITE" id="PS50109">
    <property type="entry name" value="HIS_KIN"/>
    <property type="match status" value="1"/>
</dbReference>
<dbReference type="Pfam" id="PF02895">
    <property type="entry name" value="H-kinase_dim"/>
    <property type="match status" value="1"/>
</dbReference>
<dbReference type="EC" id="2.7.13.3" evidence="2"/>
<evidence type="ECO:0000313" key="14">
    <source>
        <dbReference type="Proteomes" id="UP000197290"/>
    </source>
</evidence>
<dbReference type="PROSITE" id="PS50851">
    <property type="entry name" value="CHEW"/>
    <property type="match status" value="1"/>
</dbReference>
<keyword evidence="6" id="KW-0418">Kinase</keyword>
<gene>
    <name evidence="13" type="primary">cheA</name>
    <name evidence="13" type="ORF">SPDO_30010</name>
</gene>
<dbReference type="FunFam" id="3.30.565.10:FF:000016">
    <property type="entry name" value="Chemotaxis protein CheA, putative"/>
    <property type="match status" value="1"/>
</dbReference>
<dbReference type="CDD" id="cd00088">
    <property type="entry name" value="HPT"/>
    <property type="match status" value="1"/>
</dbReference>
<dbReference type="Pfam" id="PF01627">
    <property type="entry name" value="Hpt"/>
    <property type="match status" value="1"/>
</dbReference>
<reference evidence="13 14" key="1">
    <citation type="submission" date="2017-03" db="EMBL/GenBank/DDBJ databases">
        <title>Genome sequence of Sphingomonas dokdonensis DSM 21029.</title>
        <authorList>
            <person name="Poehlein A."/>
            <person name="Wuebbeler J.H."/>
            <person name="Steinbuechel A."/>
            <person name="Daniel R."/>
        </authorList>
    </citation>
    <scope>NUCLEOTIDE SEQUENCE [LARGE SCALE GENOMIC DNA]</scope>
    <source>
        <strain evidence="13 14">DSM 21029</strain>
    </source>
</reference>
<keyword evidence="7" id="KW-0902">Two-component regulatory system</keyword>
<evidence type="ECO:0000256" key="7">
    <source>
        <dbReference type="ARBA" id="ARBA00023012"/>
    </source>
</evidence>
<evidence type="ECO:0000259" key="12">
    <source>
        <dbReference type="PROSITE" id="PS50894"/>
    </source>
</evidence>
<dbReference type="SUPFAM" id="SSF55874">
    <property type="entry name" value="ATPase domain of HSP90 chaperone/DNA topoisomerase II/histidine kinase"/>
    <property type="match status" value="1"/>
</dbReference>
<dbReference type="SMART" id="SM00260">
    <property type="entry name" value="CheW"/>
    <property type="match status" value="1"/>
</dbReference>
<comment type="caution">
    <text evidence="13">The sequence shown here is derived from an EMBL/GenBank/DDBJ whole genome shotgun (WGS) entry which is preliminary data.</text>
</comment>
<keyword evidence="4 9" id="KW-0597">Phosphoprotein</keyword>
<dbReference type="InterPro" id="IPR037006">
    <property type="entry name" value="CheA-like_homodim_sf"/>
</dbReference>
<evidence type="ECO:0000256" key="8">
    <source>
        <dbReference type="ARBA" id="ARBA00035100"/>
    </source>
</evidence>
<dbReference type="OrthoDB" id="9803176at2"/>
<evidence type="ECO:0000256" key="4">
    <source>
        <dbReference type="ARBA" id="ARBA00022553"/>
    </source>
</evidence>
<dbReference type="InterPro" id="IPR002545">
    <property type="entry name" value="CheW-lke_dom"/>
</dbReference>
<organism evidence="13 14">
    <name type="scientific">Sphingomonas dokdonensis</name>
    <dbReference type="NCBI Taxonomy" id="344880"/>
    <lineage>
        <taxon>Bacteria</taxon>
        <taxon>Pseudomonadati</taxon>
        <taxon>Pseudomonadota</taxon>
        <taxon>Alphaproteobacteria</taxon>
        <taxon>Sphingomonadales</taxon>
        <taxon>Sphingomonadaceae</taxon>
        <taxon>Sphingomonas</taxon>
    </lineage>
</organism>
<dbReference type="SUPFAM" id="SSF47226">
    <property type="entry name" value="Histidine-containing phosphotransfer domain, HPT domain"/>
    <property type="match status" value="1"/>
</dbReference>
<dbReference type="Gene3D" id="1.20.120.160">
    <property type="entry name" value="HPT domain"/>
    <property type="match status" value="1"/>
</dbReference>
<evidence type="ECO:0000256" key="9">
    <source>
        <dbReference type="PROSITE-ProRule" id="PRU00110"/>
    </source>
</evidence>
<dbReference type="InterPro" id="IPR005467">
    <property type="entry name" value="His_kinase_dom"/>
</dbReference>
<name>A0A245ZDV8_9SPHN</name>
<dbReference type="SMART" id="SM01231">
    <property type="entry name" value="H-kinase_dim"/>
    <property type="match status" value="1"/>
</dbReference>
<dbReference type="PANTHER" id="PTHR43395:SF1">
    <property type="entry name" value="CHEMOTAXIS PROTEIN CHEA"/>
    <property type="match status" value="1"/>
</dbReference>
<dbReference type="InterPro" id="IPR051315">
    <property type="entry name" value="Bact_Chemotaxis_CheA"/>
</dbReference>
<dbReference type="InterPro" id="IPR036890">
    <property type="entry name" value="HATPase_C_sf"/>
</dbReference>
<dbReference type="GO" id="GO:0006935">
    <property type="term" value="P:chemotaxis"/>
    <property type="evidence" value="ECO:0007669"/>
    <property type="project" value="InterPro"/>
</dbReference>
<dbReference type="PROSITE" id="PS50894">
    <property type="entry name" value="HPT"/>
    <property type="match status" value="1"/>
</dbReference>
<dbReference type="InterPro" id="IPR004105">
    <property type="entry name" value="CheA-like_dim"/>
</dbReference>
<dbReference type="SMART" id="SM00387">
    <property type="entry name" value="HATPase_c"/>
    <property type="match status" value="1"/>
</dbReference>
<evidence type="ECO:0000256" key="3">
    <source>
        <dbReference type="ARBA" id="ARBA00021495"/>
    </source>
</evidence>
<dbReference type="Gene3D" id="1.10.287.560">
    <property type="entry name" value="Histidine kinase CheA-like, homodimeric domain"/>
    <property type="match status" value="1"/>
</dbReference>
<evidence type="ECO:0000256" key="1">
    <source>
        <dbReference type="ARBA" id="ARBA00000085"/>
    </source>
</evidence>